<reference evidence="9 10" key="1">
    <citation type="submission" date="2020-03" db="EMBL/GenBank/DDBJ databases">
        <authorList>
            <person name="Kim M.K."/>
        </authorList>
    </citation>
    <scope>NUCLEOTIDE SEQUENCE [LARGE SCALE GENOMIC DNA]</scope>
    <source>
        <strain evidence="9 10">BT328</strain>
    </source>
</reference>
<keyword evidence="2" id="KW-1003">Cell membrane</keyword>
<dbReference type="AlphaFoldDB" id="A0A6G9AZM6"/>
<sequence length="879" mass="99151">MNTPRNRPGRPVKPPRLADWLLNWFCAPHLREEVLGDLHERYALRMARLGETKAQWRYWREVLAYVRPAMIKRQPSEYPKPTNSAMLRNYLKIAFRNLVRQKVYSFINIGGLAVGMTVAILIGLWIYDELSFNRYHQHYDRIAQVMQHQTINGNTATGPAIPIPLANELRTAYGTDFKHVLLSSWTEGHILSIGTKKFWKNGNYIEPEAPDMFSLKMIKGTRAGLKEPYSIMISESVANAFFGTGDPMGKLLKIDNQIAVKVTGVYEDLPYNTQLNNLDYMVPWQVNVAIRDWVKNSQIKWDNNSFQLFVQLADHADMDHVSAKIKDAKLVKVGEVLAQFKPEIFLQPMKNWHLYSEFKNGVNVGGQIQFVWLFGIIGVFVLLLACINFMNLSTARSEKRAKEVGIRKAVGSIRGQLIGQFFSESLLVVLIAFVLSLLFVQLSLPFFNEVAAKKMTILWSTPLFWVASIGFTLLTGIIAGSYPAFYLSSFQPVKVLKGTFQVGRFASLPRKVLVVIQFTVSVTLIIGTIIVFRQIQYAKNRPMGYSRNGLLYVQTTTADIHNHYDAFRNDLLQSGAVTEIAESESPLTGVWNVNGGFDWDGKDPNQQPDFAVVGVTYEFGKTIGWQFKEGRDFSRAFGTDSASMVINEAALKFMGLKNPVGKIIREGSLRYKIIGVIKDMVMESPYEPARQTFFYISNFPSNFINIRMNPTISASEAVSKIGDVFQKYNPTAPFDYKFADAEYTKKFAAEEHIGTLASFFAILAILISCLGIFGLASFIAEQRTKEIGVRKVLGASVLNLWGLLSKDFVFLVLIAFAIATPIAYYFLSNWLQNYTYHTDISWWIFAASGSGALLITLLTVSFQSIKAALMNPVKSLRSE</sequence>
<keyword evidence="4 6" id="KW-1133">Transmembrane helix</keyword>
<gene>
    <name evidence="9" type="ORF">G8759_09905</name>
</gene>
<proteinExistence type="predicted"/>
<feature type="transmembrane region" description="Helical" evidence="6">
    <location>
        <begin position="464"/>
        <end position="487"/>
    </location>
</feature>
<evidence type="ECO:0000256" key="6">
    <source>
        <dbReference type="SAM" id="Phobius"/>
    </source>
</evidence>
<evidence type="ECO:0000256" key="1">
    <source>
        <dbReference type="ARBA" id="ARBA00004651"/>
    </source>
</evidence>
<evidence type="ECO:0000256" key="2">
    <source>
        <dbReference type="ARBA" id="ARBA00022475"/>
    </source>
</evidence>
<evidence type="ECO:0000256" key="3">
    <source>
        <dbReference type="ARBA" id="ARBA00022692"/>
    </source>
</evidence>
<feature type="domain" description="ABC3 transporter permease C-terminal" evidence="7">
    <location>
        <begin position="376"/>
        <end position="491"/>
    </location>
</feature>
<keyword evidence="3 6" id="KW-0812">Transmembrane</keyword>
<comment type="subcellular location">
    <subcellularLocation>
        <location evidence="1">Cell membrane</location>
        <topology evidence="1">Multi-pass membrane protein</topology>
    </subcellularLocation>
</comment>
<name>A0A6G9AZM6_9BACT</name>
<dbReference type="InterPro" id="IPR047699">
    <property type="entry name" value="Permease_put_prefix"/>
</dbReference>
<dbReference type="Proteomes" id="UP000501802">
    <property type="component" value="Chromosome"/>
</dbReference>
<dbReference type="Pfam" id="PF02687">
    <property type="entry name" value="FtsX"/>
    <property type="match status" value="2"/>
</dbReference>
<evidence type="ECO:0000259" key="7">
    <source>
        <dbReference type="Pfam" id="PF02687"/>
    </source>
</evidence>
<evidence type="ECO:0000256" key="4">
    <source>
        <dbReference type="ARBA" id="ARBA00022989"/>
    </source>
</evidence>
<dbReference type="PANTHER" id="PTHR30572:SF18">
    <property type="entry name" value="ABC-TYPE MACROLIDE FAMILY EXPORT SYSTEM PERMEASE COMPONENT 2"/>
    <property type="match status" value="1"/>
</dbReference>
<feature type="transmembrane region" description="Helical" evidence="6">
    <location>
        <begin position="756"/>
        <end position="780"/>
    </location>
</feature>
<evidence type="ECO:0000313" key="9">
    <source>
        <dbReference type="EMBL" id="QIP17755.1"/>
    </source>
</evidence>
<keyword evidence="10" id="KW-1185">Reference proteome</keyword>
<dbReference type="PANTHER" id="PTHR30572">
    <property type="entry name" value="MEMBRANE COMPONENT OF TRANSPORTER-RELATED"/>
    <property type="match status" value="1"/>
</dbReference>
<dbReference type="NCBIfam" id="NF038404">
    <property type="entry name" value="perm_prefix_2"/>
    <property type="match status" value="1"/>
</dbReference>
<feature type="domain" description="MacB-like periplasmic core" evidence="8">
    <location>
        <begin position="519"/>
        <end position="722"/>
    </location>
</feature>
<feature type="domain" description="ABC3 transporter permease C-terminal" evidence="7">
    <location>
        <begin position="759"/>
        <end position="872"/>
    </location>
</feature>
<dbReference type="GO" id="GO:0022857">
    <property type="term" value="F:transmembrane transporter activity"/>
    <property type="evidence" value="ECO:0007669"/>
    <property type="project" value="TreeGrafter"/>
</dbReference>
<evidence type="ECO:0000256" key="5">
    <source>
        <dbReference type="ARBA" id="ARBA00023136"/>
    </source>
</evidence>
<dbReference type="GO" id="GO:0005886">
    <property type="term" value="C:plasma membrane"/>
    <property type="evidence" value="ECO:0007669"/>
    <property type="project" value="UniProtKB-SubCell"/>
</dbReference>
<organism evidence="9 10">
    <name type="scientific">Spirosoma aureum</name>
    <dbReference type="NCBI Taxonomy" id="2692134"/>
    <lineage>
        <taxon>Bacteria</taxon>
        <taxon>Pseudomonadati</taxon>
        <taxon>Bacteroidota</taxon>
        <taxon>Cytophagia</taxon>
        <taxon>Cytophagales</taxon>
        <taxon>Cytophagaceae</taxon>
        <taxon>Spirosoma</taxon>
    </lineage>
</organism>
<dbReference type="KEGG" id="spib:G8759_09905"/>
<feature type="transmembrane region" description="Helical" evidence="6">
    <location>
        <begin position="370"/>
        <end position="392"/>
    </location>
</feature>
<dbReference type="EMBL" id="CP050063">
    <property type="protein sequence ID" value="QIP17755.1"/>
    <property type="molecule type" value="Genomic_DNA"/>
</dbReference>
<feature type="transmembrane region" description="Helical" evidence="6">
    <location>
        <begin position="808"/>
        <end position="828"/>
    </location>
</feature>
<keyword evidence="5 6" id="KW-0472">Membrane</keyword>
<feature type="domain" description="MacB-like periplasmic core" evidence="8">
    <location>
        <begin position="105"/>
        <end position="327"/>
    </location>
</feature>
<dbReference type="InterPro" id="IPR025857">
    <property type="entry name" value="MacB_PCD"/>
</dbReference>
<feature type="transmembrane region" description="Helical" evidence="6">
    <location>
        <begin position="106"/>
        <end position="127"/>
    </location>
</feature>
<feature type="transmembrane region" description="Helical" evidence="6">
    <location>
        <begin position="840"/>
        <end position="860"/>
    </location>
</feature>
<protein>
    <submittedName>
        <fullName evidence="9">FtsX-like permease family protein</fullName>
    </submittedName>
</protein>
<feature type="transmembrane region" description="Helical" evidence="6">
    <location>
        <begin position="512"/>
        <end position="532"/>
    </location>
</feature>
<dbReference type="Pfam" id="PF12704">
    <property type="entry name" value="MacB_PCD"/>
    <property type="match status" value="2"/>
</dbReference>
<accession>A0A6G9AZM6</accession>
<dbReference type="InterPro" id="IPR003838">
    <property type="entry name" value="ABC3_permease_C"/>
</dbReference>
<feature type="transmembrane region" description="Helical" evidence="6">
    <location>
        <begin position="426"/>
        <end position="444"/>
    </location>
</feature>
<evidence type="ECO:0000259" key="8">
    <source>
        <dbReference type="Pfam" id="PF12704"/>
    </source>
</evidence>
<dbReference type="InterPro" id="IPR050250">
    <property type="entry name" value="Macrolide_Exporter_MacB"/>
</dbReference>
<evidence type="ECO:0000313" key="10">
    <source>
        <dbReference type="Proteomes" id="UP000501802"/>
    </source>
</evidence>